<feature type="binding site" evidence="7">
    <location>
        <position position="97"/>
    </location>
    <ligand>
        <name>Fe cation</name>
        <dbReference type="ChEBI" id="CHEBI:24875"/>
    </ligand>
</feature>
<dbReference type="GO" id="GO:0005506">
    <property type="term" value="F:iron ion binding"/>
    <property type="evidence" value="ECO:0007669"/>
    <property type="project" value="UniProtKB-UniRule"/>
</dbReference>
<dbReference type="GO" id="GO:0016706">
    <property type="term" value="F:2-oxoglutarate-dependent dioxygenase activity"/>
    <property type="evidence" value="ECO:0007669"/>
    <property type="project" value="UniProtKB-UniRule"/>
</dbReference>
<evidence type="ECO:0000256" key="1">
    <source>
        <dbReference type="ARBA" id="ARBA00001961"/>
    </source>
</evidence>
<accession>A0A829Y9V6</accession>
<dbReference type="InterPro" id="IPR044862">
    <property type="entry name" value="Pro_4_hyd_alph_FE2OG_OXY"/>
</dbReference>
<dbReference type="PROSITE" id="PS51471">
    <property type="entry name" value="FE2OG_OXY"/>
    <property type="match status" value="1"/>
</dbReference>
<dbReference type="GO" id="GO:0006879">
    <property type="term" value="P:intracellular iron ion homeostasis"/>
    <property type="evidence" value="ECO:0007669"/>
    <property type="project" value="TreeGrafter"/>
</dbReference>
<dbReference type="GO" id="GO:0006974">
    <property type="term" value="P:DNA damage response"/>
    <property type="evidence" value="ECO:0007669"/>
    <property type="project" value="TreeGrafter"/>
</dbReference>
<dbReference type="PANTHER" id="PTHR41536:SF1">
    <property type="entry name" value="PKHD-TYPE HYDROXYLASE YBIX"/>
    <property type="match status" value="1"/>
</dbReference>
<dbReference type="NCBIfam" id="NF003975">
    <property type="entry name" value="PRK05467.1-4"/>
    <property type="match status" value="1"/>
</dbReference>
<evidence type="ECO:0000256" key="4">
    <source>
        <dbReference type="ARBA" id="ARBA00022964"/>
    </source>
</evidence>
<keyword evidence="3 7" id="KW-0847">Vitamin C</keyword>
<dbReference type="HAMAP" id="MF_00657">
    <property type="entry name" value="Hydroxyl_YbiX"/>
    <property type="match status" value="1"/>
</dbReference>
<keyword evidence="2 7" id="KW-0479">Metal-binding</keyword>
<dbReference type="SUPFAM" id="SSF51197">
    <property type="entry name" value="Clavaminate synthase-like"/>
    <property type="match status" value="1"/>
</dbReference>
<evidence type="ECO:0000313" key="9">
    <source>
        <dbReference type="EMBL" id="GFE80089.1"/>
    </source>
</evidence>
<evidence type="ECO:0000313" key="10">
    <source>
        <dbReference type="Proteomes" id="UP000445000"/>
    </source>
</evidence>
<comment type="cofactor">
    <cofactor evidence="1 7">
        <name>L-ascorbate</name>
        <dbReference type="ChEBI" id="CHEBI:38290"/>
    </cofactor>
</comment>
<dbReference type="SMART" id="SM00702">
    <property type="entry name" value="P4Hc"/>
    <property type="match status" value="1"/>
</dbReference>
<dbReference type="GO" id="GO:0031418">
    <property type="term" value="F:L-ascorbic acid binding"/>
    <property type="evidence" value="ECO:0007669"/>
    <property type="project" value="UniProtKB-KW"/>
</dbReference>
<keyword evidence="5 7" id="KW-0560">Oxidoreductase</keyword>
<dbReference type="RefSeq" id="WP_161811819.1">
    <property type="nucleotide sequence ID" value="NZ_BLJN01000002.1"/>
</dbReference>
<feature type="binding site" evidence="7">
    <location>
        <position position="167"/>
    </location>
    <ligand>
        <name>2-oxoglutarate</name>
        <dbReference type="ChEBI" id="CHEBI:16810"/>
    </ligand>
</feature>
<evidence type="ECO:0000256" key="2">
    <source>
        <dbReference type="ARBA" id="ARBA00022723"/>
    </source>
</evidence>
<gene>
    <name evidence="9" type="ORF">GCM10011487_20890</name>
</gene>
<organism evidence="9 10">
    <name type="scientific">Steroidobacter agaridevorans</name>
    <dbReference type="NCBI Taxonomy" id="2695856"/>
    <lineage>
        <taxon>Bacteria</taxon>
        <taxon>Pseudomonadati</taxon>
        <taxon>Pseudomonadota</taxon>
        <taxon>Gammaproteobacteria</taxon>
        <taxon>Steroidobacterales</taxon>
        <taxon>Steroidobacteraceae</taxon>
        <taxon>Steroidobacter</taxon>
    </lineage>
</organism>
<dbReference type="AlphaFoldDB" id="A0A829Y9V6"/>
<reference evidence="10" key="1">
    <citation type="submission" date="2020-01" db="EMBL/GenBank/DDBJ databases">
        <title>'Steroidobacter agaridevorans' sp. nov., agar-degrading bacteria isolated from rhizosphere soils.</title>
        <authorList>
            <person name="Ikenaga M."/>
            <person name="Kataoka M."/>
            <person name="Murouchi A."/>
            <person name="Katsuragi S."/>
            <person name="Sakai M."/>
        </authorList>
    </citation>
    <scope>NUCLEOTIDE SEQUENCE [LARGE SCALE GENOMIC DNA]</scope>
    <source>
        <strain evidence="10">YU21-B</strain>
    </source>
</reference>
<dbReference type="Pfam" id="PF13640">
    <property type="entry name" value="2OG-FeII_Oxy_3"/>
    <property type="match status" value="1"/>
</dbReference>
<dbReference type="PANTHER" id="PTHR41536">
    <property type="entry name" value="PKHD-TYPE HYDROXYLASE YBIX"/>
    <property type="match status" value="1"/>
</dbReference>
<feature type="domain" description="Fe2OG dioxygenase" evidence="8">
    <location>
        <begin position="77"/>
        <end position="176"/>
    </location>
</feature>
<dbReference type="EMBL" id="BLJN01000002">
    <property type="protein sequence ID" value="GFE80089.1"/>
    <property type="molecule type" value="Genomic_DNA"/>
</dbReference>
<keyword evidence="10" id="KW-1185">Reference proteome</keyword>
<evidence type="ECO:0000256" key="3">
    <source>
        <dbReference type="ARBA" id="ARBA00022896"/>
    </source>
</evidence>
<dbReference type="Gene3D" id="2.60.120.620">
    <property type="entry name" value="q2cbj1_9rhob like domain"/>
    <property type="match status" value="1"/>
</dbReference>
<dbReference type="Proteomes" id="UP000445000">
    <property type="component" value="Unassembled WGS sequence"/>
</dbReference>
<keyword evidence="6 7" id="KW-0408">Iron</keyword>
<evidence type="ECO:0000256" key="7">
    <source>
        <dbReference type="HAMAP-Rule" id="MF_00657"/>
    </source>
</evidence>
<keyword evidence="4 7" id="KW-0223">Dioxygenase</keyword>
<dbReference type="InterPro" id="IPR023550">
    <property type="entry name" value="PKHD_hydroxylase"/>
</dbReference>
<proteinExistence type="inferred from homology"/>
<protein>
    <submittedName>
        <fullName evidence="9">PKHD-type hydroxylase</fullName>
    </submittedName>
</protein>
<name>A0A829Y9V6_9GAMM</name>
<evidence type="ECO:0000256" key="6">
    <source>
        <dbReference type="ARBA" id="ARBA00023004"/>
    </source>
</evidence>
<feature type="binding site" evidence="7">
    <location>
        <position position="157"/>
    </location>
    <ligand>
        <name>Fe cation</name>
        <dbReference type="ChEBI" id="CHEBI:24875"/>
    </ligand>
</feature>
<evidence type="ECO:0000259" key="8">
    <source>
        <dbReference type="PROSITE" id="PS51471"/>
    </source>
</evidence>
<dbReference type="InterPro" id="IPR005123">
    <property type="entry name" value="Oxoglu/Fe-dep_dioxygenase_dom"/>
</dbReference>
<dbReference type="NCBIfam" id="NF003974">
    <property type="entry name" value="PRK05467.1-3"/>
    <property type="match status" value="1"/>
</dbReference>
<comment type="cofactor">
    <cofactor evidence="7">
        <name>Fe(2+)</name>
        <dbReference type="ChEBI" id="CHEBI:29033"/>
    </cofactor>
    <text evidence="7">Binds 1 Fe(2+) ion per subunit.</text>
</comment>
<feature type="binding site" evidence="7">
    <location>
        <position position="95"/>
    </location>
    <ligand>
        <name>Fe cation</name>
        <dbReference type="ChEBI" id="CHEBI:24875"/>
    </ligand>
</feature>
<comment type="caution">
    <text evidence="9">The sequence shown here is derived from an EMBL/GenBank/DDBJ whole genome shotgun (WGS) entry which is preliminary data.</text>
</comment>
<sequence>MLVLDDILSTDEVARIRESLKRVSFRDGRVTAGPAAREVKQNEQADGGEPEAAALARLVKMALEHHPTFPALVRPVRWSNLMFSRYVTGHRYGPHTDDASMLGEHGWPLRTDVSFTVFLSSPDEYEGGALRFLSGAGEHSFRPASGSAVVYPTGVLHEVTPVTDGVRLACVGWIQSLIRRADQRELLYDLECARRDATSTEAQLLLDKSIGNLLRMWGED</sequence>
<dbReference type="InterPro" id="IPR006620">
    <property type="entry name" value="Pro_4_hyd_alph"/>
</dbReference>
<evidence type="ECO:0000256" key="5">
    <source>
        <dbReference type="ARBA" id="ARBA00023002"/>
    </source>
</evidence>